<reference evidence="3" key="1">
    <citation type="submission" date="2016-10" db="EMBL/GenBank/DDBJ databases">
        <authorList>
            <person name="Varghese N."/>
            <person name="Submissions S."/>
        </authorList>
    </citation>
    <scope>NUCLEOTIDE SEQUENCE [LARGE SCALE GENOMIC DNA]</scope>
    <source>
        <strain evidence="3">CGMCC 1.8711</strain>
    </source>
</reference>
<dbReference type="OrthoDB" id="326212at2157"/>
<dbReference type="EMBL" id="FOYS01000005">
    <property type="protein sequence ID" value="SFR65256.1"/>
    <property type="molecule type" value="Genomic_DNA"/>
</dbReference>
<dbReference type="InterPro" id="IPR021122">
    <property type="entry name" value="RNA_ligase_dom_REL/Rnl2"/>
</dbReference>
<evidence type="ECO:0000313" key="2">
    <source>
        <dbReference type="EMBL" id="SFR65256.1"/>
    </source>
</evidence>
<accession>A0A1I6IEY4</accession>
<dbReference type="Proteomes" id="UP000243250">
    <property type="component" value="Unassembled WGS sequence"/>
</dbReference>
<dbReference type="AlphaFoldDB" id="A0A1I6IEY4"/>
<dbReference type="RefSeq" id="WP_089882700.1">
    <property type="nucleotide sequence ID" value="NZ_FOYS01000005.1"/>
</dbReference>
<dbReference type="Pfam" id="PF09414">
    <property type="entry name" value="RNA_ligase"/>
    <property type="match status" value="1"/>
</dbReference>
<sequence length="286" mass="32704">MKQYPPIPPVEDAPDGLLDAGHLWILEKVDGGHLRFQLRESGVLRFGDRTRVFGDADDVPLPYRHAVRHVRENIDREALRRAVDDVEAVVFFGEAMHHHVIEYDWHRTPPFLGFDVWSDRVDGFRPPDTASHIFERLGLRPVNALERERHTRDFDAESYAVPSSAWYDGPAEGVVVRNKRGGRAQILHPRFREADDSTADGPEPADGTVEELAARYATRRRFDRLASVLEATYGSVSFDTLYERAFEDVVREKHGRLFGGGRSIDVQAFRSELAALTREYLRERES</sequence>
<evidence type="ECO:0000313" key="3">
    <source>
        <dbReference type="Proteomes" id="UP000243250"/>
    </source>
</evidence>
<proteinExistence type="predicted"/>
<dbReference type="Gene3D" id="3.30.470.30">
    <property type="entry name" value="DNA ligase/mRNA capping enzyme"/>
    <property type="match status" value="1"/>
</dbReference>
<feature type="domain" description="RNA ligase" evidence="1">
    <location>
        <begin position="22"/>
        <end position="181"/>
    </location>
</feature>
<keyword evidence="3" id="KW-1185">Reference proteome</keyword>
<gene>
    <name evidence="2" type="ORF">SAMN04488124_3164</name>
</gene>
<protein>
    <recommendedName>
        <fullName evidence="1">RNA ligase domain-containing protein</fullName>
    </recommendedName>
</protein>
<evidence type="ECO:0000259" key="1">
    <source>
        <dbReference type="Pfam" id="PF09414"/>
    </source>
</evidence>
<organism evidence="2 3">
    <name type="scientific">Halogeometricum limi</name>
    <dbReference type="NCBI Taxonomy" id="555875"/>
    <lineage>
        <taxon>Archaea</taxon>
        <taxon>Methanobacteriati</taxon>
        <taxon>Methanobacteriota</taxon>
        <taxon>Stenosarchaea group</taxon>
        <taxon>Halobacteria</taxon>
        <taxon>Halobacteriales</taxon>
        <taxon>Haloferacaceae</taxon>
        <taxon>Halogeometricum</taxon>
    </lineage>
</organism>
<name>A0A1I6IEY4_9EURY</name>
<dbReference type="SUPFAM" id="SSF56091">
    <property type="entry name" value="DNA ligase/mRNA capping enzyme, catalytic domain"/>
    <property type="match status" value="1"/>
</dbReference>